<dbReference type="EMBL" id="FOLQ01000013">
    <property type="protein sequence ID" value="SFE41422.1"/>
    <property type="molecule type" value="Genomic_DNA"/>
</dbReference>
<gene>
    <name evidence="1" type="ORF">SAMN05216167_113139</name>
</gene>
<reference evidence="1 2" key="1">
    <citation type="submission" date="2016-10" db="EMBL/GenBank/DDBJ databases">
        <authorList>
            <person name="de Groot N.N."/>
        </authorList>
    </citation>
    <scope>NUCLEOTIDE SEQUENCE [LARGE SCALE GENOMIC DNA]</scope>
    <source>
        <strain evidence="1 2">DSM 26130</strain>
    </source>
</reference>
<sequence length="202" mass="22437">MAEFESVSVHLFDKVDKNFATLFQKDDGKRVNHMTTYKLLVPFAMSAGDIVQWIKQQIGPNKIHILRIVAHGDSGAFFLGKVYTEDNIYEWWTLRGCFDSAGRVELHSCAIASETTVHVDMLQPGRVKKSGKYTGNPNGQGVKFMRYLASAVNAKVIASIDDHLVGSNQWSLGNTAIQNAVTVYPNGTIQTQALTPMVPDRY</sequence>
<evidence type="ECO:0000313" key="1">
    <source>
        <dbReference type="EMBL" id="SFE41422.1"/>
    </source>
</evidence>
<name>A0A1I2AC22_9BACT</name>
<proteinExistence type="predicted"/>
<keyword evidence="2" id="KW-1185">Reference proteome</keyword>
<protein>
    <submittedName>
        <fullName evidence="1">Uncharacterized protein</fullName>
    </submittedName>
</protein>
<accession>A0A1I2AC22</accession>
<evidence type="ECO:0000313" key="2">
    <source>
        <dbReference type="Proteomes" id="UP000198598"/>
    </source>
</evidence>
<dbReference type="Proteomes" id="UP000198598">
    <property type="component" value="Unassembled WGS sequence"/>
</dbReference>
<organism evidence="1 2">
    <name type="scientific">Spirosoma endophyticum</name>
    <dbReference type="NCBI Taxonomy" id="662367"/>
    <lineage>
        <taxon>Bacteria</taxon>
        <taxon>Pseudomonadati</taxon>
        <taxon>Bacteroidota</taxon>
        <taxon>Cytophagia</taxon>
        <taxon>Cytophagales</taxon>
        <taxon>Cytophagaceae</taxon>
        <taxon>Spirosoma</taxon>
    </lineage>
</organism>
<dbReference type="RefSeq" id="WP_093831501.1">
    <property type="nucleotide sequence ID" value="NZ_FOLQ01000013.1"/>
</dbReference>
<dbReference type="OrthoDB" id="8441337at2"/>
<dbReference type="AlphaFoldDB" id="A0A1I2AC22"/>